<dbReference type="EMBL" id="MU842838">
    <property type="protein sequence ID" value="KAK2031671.1"/>
    <property type="molecule type" value="Genomic_DNA"/>
</dbReference>
<sequence>MDSPRARREEETMAPSEDPPGGPGEGGGAARRASGLWDRRPADFSTFRGRPHPVPYRSARLAWQIDRRTAVQHSHNNTLYFLMFLVEQWFDHIVANKADDFDCFSPPTQRLGYFWNATKPRLSH</sequence>
<keyword evidence="3" id="KW-1185">Reference proteome</keyword>
<dbReference type="AlphaFoldDB" id="A0AAD9HP41"/>
<evidence type="ECO:0000313" key="3">
    <source>
        <dbReference type="Proteomes" id="UP001232148"/>
    </source>
</evidence>
<protein>
    <submittedName>
        <fullName evidence="2">Uncharacterized protein</fullName>
    </submittedName>
</protein>
<reference evidence="2" key="1">
    <citation type="submission" date="2021-06" db="EMBL/GenBank/DDBJ databases">
        <title>Comparative genomics, transcriptomics and evolutionary studies reveal genomic signatures of adaptation to plant cell wall in hemibiotrophic fungi.</title>
        <authorList>
            <consortium name="DOE Joint Genome Institute"/>
            <person name="Baroncelli R."/>
            <person name="Diaz J.F."/>
            <person name="Benocci T."/>
            <person name="Peng M."/>
            <person name="Battaglia E."/>
            <person name="Haridas S."/>
            <person name="Andreopoulos W."/>
            <person name="Labutti K."/>
            <person name="Pangilinan J."/>
            <person name="Floch G.L."/>
            <person name="Makela M.R."/>
            <person name="Henrissat B."/>
            <person name="Grigoriev I.V."/>
            <person name="Crouch J.A."/>
            <person name="De Vries R.P."/>
            <person name="Sukno S.A."/>
            <person name="Thon M.R."/>
        </authorList>
    </citation>
    <scope>NUCLEOTIDE SEQUENCE</scope>
    <source>
        <strain evidence="2">MAFF235873</strain>
    </source>
</reference>
<accession>A0AAD9HP41</accession>
<dbReference type="Proteomes" id="UP001232148">
    <property type="component" value="Unassembled WGS sequence"/>
</dbReference>
<evidence type="ECO:0000256" key="1">
    <source>
        <dbReference type="SAM" id="MobiDB-lite"/>
    </source>
</evidence>
<gene>
    <name evidence="2" type="ORF">LX32DRAFT_650615</name>
</gene>
<feature type="compositionally biased region" description="Basic and acidic residues" evidence="1">
    <location>
        <begin position="1"/>
        <end position="11"/>
    </location>
</feature>
<proteinExistence type="predicted"/>
<name>A0AAD9HP41_9PEZI</name>
<evidence type="ECO:0000313" key="2">
    <source>
        <dbReference type="EMBL" id="KAK2031671.1"/>
    </source>
</evidence>
<feature type="region of interest" description="Disordered" evidence="1">
    <location>
        <begin position="1"/>
        <end position="51"/>
    </location>
</feature>
<comment type="caution">
    <text evidence="2">The sequence shown here is derived from an EMBL/GenBank/DDBJ whole genome shotgun (WGS) entry which is preliminary data.</text>
</comment>
<organism evidence="2 3">
    <name type="scientific">Colletotrichum zoysiae</name>
    <dbReference type="NCBI Taxonomy" id="1216348"/>
    <lineage>
        <taxon>Eukaryota</taxon>
        <taxon>Fungi</taxon>
        <taxon>Dikarya</taxon>
        <taxon>Ascomycota</taxon>
        <taxon>Pezizomycotina</taxon>
        <taxon>Sordariomycetes</taxon>
        <taxon>Hypocreomycetidae</taxon>
        <taxon>Glomerellales</taxon>
        <taxon>Glomerellaceae</taxon>
        <taxon>Colletotrichum</taxon>
        <taxon>Colletotrichum graminicola species complex</taxon>
    </lineage>
</organism>